<dbReference type="RefSeq" id="WP_323575866.1">
    <property type="nucleotide sequence ID" value="NZ_JAYGJQ010000001.1"/>
</dbReference>
<dbReference type="Proteomes" id="UP001302274">
    <property type="component" value="Unassembled WGS sequence"/>
</dbReference>
<organism evidence="2 3">
    <name type="scientific">Bacteriovorax antarcticus</name>
    <dbReference type="NCBI Taxonomy" id="3088717"/>
    <lineage>
        <taxon>Bacteria</taxon>
        <taxon>Pseudomonadati</taxon>
        <taxon>Bdellovibrionota</taxon>
        <taxon>Bacteriovoracia</taxon>
        <taxon>Bacteriovoracales</taxon>
        <taxon>Bacteriovoracaceae</taxon>
        <taxon>Bacteriovorax</taxon>
    </lineage>
</organism>
<evidence type="ECO:0000259" key="1">
    <source>
        <dbReference type="PROSITE" id="PS50943"/>
    </source>
</evidence>
<keyword evidence="3" id="KW-1185">Reference proteome</keyword>
<dbReference type="SMART" id="SM00530">
    <property type="entry name" value="HTH_XRE"/>
    <property type="match status" value="1"/>
</dbReference>
<protein>
    <submittedName>
        <fullName evidence="2">Helix-turn-helix transcriptional regulator</fullName>
    </submittedName>
</protein>
<evidence type="ECO:0000313" key="3">
    <source>
        <dbReference type="Proteomes" id="UP001302274"/>
    </source>
</evidence>
<evidence type="ECO:0000313" key="2">
    <source>
        <dbReference type="EMBL" id="MEA9356187.1"/>
    </source>
</evidence>
<dbReference type="InterPro" id="IPR010982">
    <property type="entry name" value="Lambda_DNA-bd_dom_sf"/>
</dbReference>
<dbReference type="InterPro" id="IPR001387">
    <property type="entry name" value="Cro/C1-type_HTH"/>
</dbReference>
<dbReference type="EMBL" id="JAYGJQ010000001">
    <property type="protein sequence ID" value="MEA9356187.1"/>
    <property type="molecule type" value="Genomic_DNA"/>
</dbReference>
<dbReference type="PROSITE" id="PS50943">
    <property type="entry name" value="HTH_CROC1"/>
    <property type="match status" value="1"/>
</dbReference>
<name>A0ABU5VTD7_9BACT</name>
<feature type="domain" description="HTH cro/C1-type" evidence="1">
    <location>
        <begin position="23"/>
        <end position="77"/>
    </location>
</feature>
<dbReference type="CDD" id="cd00093">
    <property type="entry name" value="HTH_XRE"/>
    <property type="match status" value="1"/>
</dbReference>
<dbReference type="Gene3D" id="1.10.260.40">
    <property type="entry name" value="lambda repressor-like DNA-binding domains"/>
    <property type="match status" value="1"/>
</dbReference>
<dbReference type="Pfam" id="PF13560">
    <property type="entry name" value="HTH_31"/>
    <property type="match status" value="1"/>
</dbReference>
<dbReference type="SUPFAM" id="SSF47413">
    <property type="entry name" value="lambda repressor-like DNA-binding domains"/>
    <property type="match status" value="1"/>
</dbReference>
<gene>
    <name evidence="2" type="ORF">SHI21_08240</name>
</gene>
<sequence length="104" mass="12101">MKKNPLLGKHSHNNRESLEGQTLRLIRESLKLSLKDVALKMNLKVAEIDHFENGRKFYTEDDILKFLSCYNFSLEDFKATMALKPYNKQIVNHFLMKLAAKSSN</sequence>
<comment type="caution">
    <text evidence="2">The sequence shown here is derived from an EMBL/GenBank/DDBJ whole genome shotgun (WGS) entry which is preliminary data.</text>
</comment>
<proteinExistence type="predicted"/>
<accession>A0ABU5VTD7</accession>
<reference evidence="2 3" key="1">
    <citation type="submission" date="2023-11" db="EMBL/GenBank/DDBJ databases">
        <title>A Novel Polar Bacteriovorax (B. antarcticus) Isolated from the Biocrust in Antarctica.</title>
        <authorList>
            <person name="Mun W."/>
            <person name="Choi S.Y."/>
            <person name="Mitchell R.J."/>
        </authorList>
    </citation>
    <scope>NUCLEOTIDE SEQUENCE [LARGE SCALE GENOMIC DNA]</scope>
    <source>
        <strain evidence="2 3">PP10</strain>
    </source>
</reference>